<proteinExistence type="inferred from homology"/>
<name>A0AA86ITL3_9ENTR</name>
<dbReference type="InterPro" id="IPR016148">
    <property type="entry name" value="Pili_assmbl_chaperone_C"/>
</dbReference>
<dbReference type="SUPFAM" id="SSF49584">
    <property type="entry name" value="Periplasmic chaperone C-domain"/>
    <property type="match status" value="1"/>
</dbReference>
<dbReference type="InterPro" id="IPR013783">
    <property type="entry name" value="Ig-like_fold"/>
</dbReference>
<dbReference type="InterPro" id="IPR016147">
    <property type="entry name" value="Pili_assmbl_chaperone_N"/>
</dbReference>
<dbReference type="InterPro" id="IPR001829">
    <property type="entry name" value="Pili_assmbl_chaperone_bac"/>
</dbReference>
<dbReference type="InterPro" id="IPR050643">
    <property type="entry name" value="Periplasmic_pilus_chap"/>
</dbReference>
<dbReference type="InterPro" id="IPR008962">
    <property type="entry name" value="PapD-like_sf"/>
</dbReference>
<dbReference type="SUPFAM" id="SSF49354">
    <property type="entry name" value="PapD-like"/>
    <property type="match status" value="1"/>
</dbReference>
<dbReference type="Gene3D" id="2.60.40.10">
    <property type="entry name" value="Immunoglobulins"/>
    <property type="match status" value="2"/>
</dbReference>
<organism evidence="9 10">
    <name type="scientific">Enterobacter kobei</name>
    <dbReference type="NCBI Taxonomy" id="208224"/>
    <lineage>
        <taxon>Bacteria</taxon>
        <taxon>Pseudomonadati</taxon>
        <taxon>Pseudomonadota</taxon>
        <taxon>Gammaproteobacteria</taxon>
        <taxon>Enterobacterales</taxon>
        <taxon>Enterobacteriaceae</taxon>
        <taxon>Enterobacter</taxon>
        <taxon>Enterobacter cloacae complex</taxon>
    </lineage>
</organism>
<evidence type="ECO:0000256" key="1">
    <source>
        <dbReference type="ARBA" id="ARBA00004418"/>
    </source>
</evidence>
<dbReference type="Proteomes" id="UP000682928">
    <property type="component" value="Chromosome"/>
</dbReference>
<evidence type="ECO:0000256" key="3">
    <source>
        <dbReference type="ARBA" id="ARBA00022558"/>
    </source>
</evidence>
<dbReference type="GO" id="GO:0071555">
    <property type="term" value="P:cell wall organization"/>
    <property type="evidence" value="ECO:0007669"/>
    <property type="project" value="InterPro"/>
</dbReference>
<sequence length="245" mass="27441">MFFDRMKKMRIYQALLGILFLLGTTLAQAGIVVGGTRIIYPADQAEVQVSLKNRDDAKRYLVQSWVSNTDDSKAPFVITPPIYKLDENRQTLLHVVYTGDKAKLPQDRESLFMANIKSVSALPEELRDKNTLQFAIKTKIKLFYRPTALSDTAAKTAWQSLQFSRRNNQLTIKNPTPFYVTLGQLKVAQKEVKPLGKPDAPSALSMMIAPFGEQVFALPAGAQSPVMWTAINDFGAETEARQQDL</sequence>
<dbReference type="InterPro" id="IPR036316">
    <property type="entry name" value="Pili_assmbl_chap_C_dom_sf"/>
</dbReference>
<gene>
    <name evidence="9" type="ORF">ENKO_35390</name>
</gene>
<dbReference type="FunFam" id="2.60.40.10:FF:000458">
    <property type="entry name" value="Molecular chaperone FimC"/>
    <property type="match status" value="1"/>
</dbReference>
<dbReference type="GO" id="GO:0030288">
    <property type="term" value="C:outer membrane-bounded periplasmic space"/>
    <property type="evidence" value="ECO:0007669"/>
    <property type="project" value="InterPro"/>
</dbReference>
<evidence type="ECO:0000256" key="4">
    <source>
        <dbReference type="ARBA" id="ARBA00022729"/>
    </source>
</evidence>
<keyword evidence="6" id="KW-0143">Chaperone</keyword>
<feature type="domain" description="Pili assembly chaperone N-terminal" evidence="7">
    <location>
        <begin position="30"/>
        <end position="149"/>
    </location>
</feature>
<feature type="domain" description="Pili assembly chaperone C-terminal" evidence="8">
    <location>
        <begin position="172"/>
        <end position="238"/>
    </location>
</feature>
<keyword evidence="3" id="KW-1029">Fimbrium biogenesis</keyword>
<comment type="similarity">
    <text evidence="2">Belongs to the periplasmic pilus chaperone family.</text>
</comment>
<dbReference type="Pfam" id="PF02753">
    <property type="entry name" value="PapD_C"/>
    <property type="match status" value="1"/>
</dbReference>
<dbReference type="Pfam" id="PF00345">
    <property type="entry name" value="PapD_N"/>
    <property type="match status" value="1"/>
</dbReference>
<reference evidence="9" key="1">
    <citation type="submission" date="2021-04" db="EMBL/GenBank/DDBJ databases">
        <title>Difference and commonality of drug resistance evolution in various bacteria. and drug sensitivity profiles.</title>
        <authorList>
            <person name="Maeda T."/>
            <person name="Shibai A."/>
            <person name="Kawada K."/>
            <person name="Kotani H."/>
            <person name="Tarusawa Y."/>
            <person name="Tanabe K."/>
            <person name="Furusawa C."/>
        </authorList>
    </citation>
    <scope>NUCLEOTIDE SEQUENCE</scope>
    <source>
        <strain evidence="9">JCM 8580</strain>
    </source>
</reference>
<evidence type="ECO:0000256" key="5">
    <source>
        <dbReference type="ARBA" id="ARBA00022764"/>
    </source>
</evidence>
<evidence type="ECO:0000259" key="8">
    <source>
        <dbReference type="Pfam" id="PF02753"/>
    </source>
</evidence>
<evidence type="ECO:0000256" key="6">
    <source>
        <dbReference type="ARBA" id="ARBA00023186"/>
    </source>
</evidence>
<evidence type="ECO:0000313" key="9">
    <source>
        <dbReference type="EMBL" id="BCU56945.1"/>
    </source>
</evidence>
<protein>
    <submittedName>
        <fullName evidence="9">Fimbrial chaperone protein</fullName>
    </submittedName>
</protein>
<accession>A0AA86ITL3</accession>
<comment type="subcellular location">
    <subcellularLocation>
        <location evidence="1">Periplasm</location>
    </subcellularLocation>
</comment>
<dbReference type="PANTHER" id="PTHR30251">
    <property type="entry name" value="PILUS ASSEMBLY CHAPERONE"/>
    <property type="match status" value="1"/>
</dbReference>
<dbReference type="PANTHER" id="PTHR30251:SF2">
    <property type="entry name" value="FIMBRIAL CHAPERONE YADV-RELATED"/>
    <property type="match status" value="1"/>
</dbReference>
<dbReference type="PRINTS" id="PR00969">
    <property type="entry name" value="CHAPERONPILI"/>
</dbReference>
<dbReference type="EMBL" id="AP024590">
    <property type="protein sequence ID" value="BCU56945.1"/>
    <property type="molecule type" value="Genomic_DNA"/>
</dbReference>
<dbReference type="AlphaFoldDB" id="A0AA86ITL3"/>
<evidence type="ECO:0000259" key="7">
    <source>
        <dbReference type="Pfam" id="PF00345"/>
    </source>
</evidence>
<keyword evidence="4" id="KW-0732">Signal</keyword>
<keyword evidence="5" id="KW-0574">Periplasm</keyword>
<evidence type="ECO:0000313" key="10">
    <source>
        <dbReference type="Proteomes" id="UP000682928"/>
    </source>
</evidence>
<evidence type="ECO:0000256" key="2">
    <source>
        <dbReference type="ARBA" id="ARBA00007399"/>
    </source>
</evidence>